<keyword evidence="5 9" id="KW-0812">Transmembrane</keyword>
<keyword evidence="4 9" id="KW-0132">Cell division</keyword>
<name>A0A2T0RXW6_9RHOB</name>
<keyword evidence="6 9" id="KW-1133">Transmembrane helix</keyword>
<dbReference type="PANTHER" id="PTHR35851:SF1">
    <property type="entry name" value="CELL DIVISION PROTEIN FTSQ"/>
    <property type="match status" value="1"/>
</dbReference>
<evidence type="ECO:0000256" key="2">
    <source>
        <dbReference type="ARBA" id="ARBA00022475"/>
    </source>
</evidence>
<dbReference type="GO" id="GO:0043093">
    <property type="term" value="P:FtsZ-dependent cytokinesis"/>
    <property type="evidence" value="ECO:0007669"/>
    <property type="project" value="UniProtKB-UniRule"/>
</dbReference>
<dbReference type="InterPro" id="IPR005548">
    <property type="entry name" value="Cell_div_FtsQ/DivIB_C"/>
</dbReference>
<reference evidence="11 12" key="1">
    <citation type="submission" date="2018-03" db="EMBL/GenBank/DDBJ databases">
        <title>Genomic Encyclopedia of Archaeal and Bacterial Type Strains, Phase II (KMG-II): from individual species to whole genera.</title>
        <authorList>
            <person name="Goeker M."/>
        </authorList>
    </citation>
    <scope>NUCLEOTIDE SEQUENCE [LARGE SCALE GENOMIC DNA]</scope>
    <source>
        <strain evidence="11 12">DSM 29328</strain>
    </source>
</reference>
<dbReference type="GO" id="GO:0032153">
    <property type="term" value="C:cell division site"/>
    <property type="evidence" value="ECO:0007669"/>
    <property type="project" value="UniProtKB-UniRule"/>
</dbReference>
<dbReference type="PROSITE" id="PS51779">
    <property type="entry name" value="POTRA"/>
    <property type="match status" value="1"/>
</dbReference>
<feature type="transmembrane region" description="Helical" evidence="9">
    <location>
        <begin position="40"/>
        <end position="58"/>
    </location>
</feature>
<keyword evidence="2 9" id="KW-1003">Cell membrane</keyword>
<dbReference type="InterPro" id="IPR026579">
    <property type="entry name" value="FtsQ"/>
</dbReference>
<dbReference type="Gene3D" id="3.40.50.11690">
    <property type="entry name" value="Cell division protein FtsQ/DivIB"/>
    <property type="match status" value="1"/>
</dbReference>
<proteinExistence type="inferred from homology"/>
<dbReference type="EMBL" id="PVTD01000001">
    <property type="protein sequence ID" value="PRY26008.1"/>
    <property type="molecule type" value="Genomic_DNA"/>
</dbReference>
<dbReference type="PANTHER" id="PTHR35851">
    <property type="entry name" value="CELL DIVISION PROTEIN FTSQ"/>
    <property type="match status" value="1"/>
</dbReference>
<evidence type="ECO:0000256" key="1">
    <source>
        <dbReference type="ARBA" id="ARBA00004370"/>
    </source>
</evidence>
<evidence type="ECO:0000256" key="3">
    <source>
        <dbReference type="ARBA" id="ARBA00022519"/>
    </source>
</evidence>
<sequence length="299" mass="33667">MRQVAHDMAATVPVKVHDPAPSRWSYRLHRLWLTPVYRRALRIGVPLAITAASVFWYISDADRMAQITDTFAEAQRAIEERPEFMVRMMSIEGASEELSEAVRDELSVRFPISSFDMDLDAMRLKVEAFNAVADARLRVRPGGVLAVEIEERVPAVIWRHGQGLGLLDATGHMVAGTTERGDWPDLPLVAGEDAEEAIPEALALLEAAGPIEERVRGLVRMGGRRWDVVLDRNQRLLLPEENSVAALERLIALDKARKMLERDITIVDFRNPRRLTVRLNTNAVRELRRIRDIESGGSP</sequence>
<evidence type="ECO:0000256" key="4">
    <source>
        <dbReference type="ARBA" id="ARBA00022618"/>
    </source>
</evidence>
<dbReference type="HAMAP" id="MF_00911">
    <property type="entry name" value="FtsQ_subfam"/>
    <property type="match status" value="1"/>
</dbReference>
<evidence type="ECO:0000256" key="5">
    <source>
        <dbReference type="ARBA" id="ARBA00022692"/>
    </source>
</evidence>
<evidence type="ECO:0000259" key="10">
    <source>
        <dbReference type="PROSITE" id="PS51779"/>
    </source>
</evidence>
<keyword evidence="8 9" id="KW-0131">Cell cycle</keyword>
<comment type="caution">
    <text evidence="11">The sequence shown here is derived from an EMBL/GenBank/DDBJ whole genome shotgun (WGS) entry which is preliminary data.</text>
</comment>
<evidence type="ECO:0000256" key="8">
    <source>
        <dbReference type="ARBA" id="ARBA00023306"/>
    </source>
</evidence>
<dbReference type="InterPro" id="IPR034746">
    <property type="entry name" value="POTRA"/>
</dbReference>
<dbReference type="GO" id="GO:0090529">
    <property type="term" value="P:cell septum assembly"/>
    <property type="evidence" value="ECO:0007669"/>
    <property type="project" value="InterPro"/>
</dbReference>
<comment type="subcellular location">
    <subcellularLocation>
        <location evidence="9">Cell inner membrane</location>
        <topology evidence="9">Single-pass type II membrane protein</topology>
    </subcellularLocation>
    <subcellularLocation>
        <location evidence="1">Membrane</location>
    </subcellularLocation>
    <text evidence="9">Localizes to the division septum.</text>
</comment>
<comment type="similarity">
    <text evidence="9">Belongs to the FtsQ/DivIB family. FtsQ subfamily.</text>
</comment>
<evidence type="ECO:0000256" key="7">
    <source>
        <dbReference type="ARBA" id="ARBA00023136"/>
    </source>
</evidence>
<accession>A0A2T0RXW6</accession>
<feature type="domain" description="POTRA" evidence="10">
    <location>
        <begin position="84"/>
        <end position="152"/>
    </location>
</feature>
<evidence type="ECO:0000256" key="9">
    <source>
        <dbReference type="HAMAP-Rule" id="MF_00911"/>
    </source>
</evidence>
<dbReference type="Proteomes" id="UP000239480">
    <property type="component" value="Unassembled WGS sequence"/>
</dbReference>
<keyword evidence="3 9" id="KW-0997">Cell inner membrane</keyword>
<gene>
    <name evidence="9" type="primary">ftsQ</name>
    <name evidence="11" type="ORF">CLV78_101101</name>
</gene>
<dbReference type="RefSeq" id="WP_245924794.1">
    <property type="nucleotide sequence ID" value="NZ_PVTD01000001.1"/>
</dbReference>
<evidence type="ECO:0000256" key="6">
    <source>
        <dbReference type="ARBA" id="ARBA00022989"/>
    </source>
</evidence>
<keyword evidence="7 9" id="KW-0472">Membrane</keyword>
<organism evidence="11 12">
    <name type="scientific">Aliiruegeria haliotis</name>
    <dbReference type="NCBI Taxonomy" id="1280846"/>
    <lineage>
        <taxon>Bacteria</taxon>
        <taxon>Pseudomonadati</taxon>
        <taxon>Pseudomonadota</taxon>
        <taxon>Alphaproteobacteria</taxon>
        <taxon>Rhodobacterales</taxon>
        <taxon>Roseobacteraceae</taxon>
        <taxon>Aliiruegeria</taxon>
    </lineage>
</organism>
<dbReference type="Pfam" id="PF03799">
    <property type="entry name" value="FtsQ_DivIB_C"/>
    <property type="match status" value="1"/>
</dbReference>
<comment type="function">
    <text evidence="9">Essential cell division protein.</text>
</comment>
<protein>
    <recommendedName>
        <fullName evidence="9">Cell division protein FtsQ</fullName>
    </recommendedName>
</protein>
<dbReference type="GO" id="GO:0005886">
    <property type="term" value="C:plasma membrane"/>
    <property type="evidence" value="ECO:0007669"/>
    <property type="project" value="UniProtKB-SubCell"/>
</dbReference>
<dbReference type="AlphaFoldDB" id="A0A2T0RXW6"/>
<evidence type="ECO:0000313" key="12">
    <source>
        <dbReference type="Proteomes" id="UP000239480"/>
    </source>
</evidence>
<evidence type="ECO:0000313" key="11">
    <source>
        <dbReference type="EMBL" id="PRY26008.1"/>
    </source>
</evidence>
<dbReference type="InterPro" id="IPR045335">
    <property type="entry name" value="FtsQ_C_sf"/>
</dbReference>
<keyword evidence="12" id="KW-1185">Reference proteome</keyword>